<dbReference type="EC" id="2.7.11.1" evidence="2"/>
<evidence type="ECO:0000259" key="12">
    <source>
        <dbReference type="PROSITE" id="PS50108"/>
    </source>
</evidence>
<feature type="compositionally biased region" description="Basic and acidic residues" evidence="10">
    <location>
        <begin position="44"/>
        <end position="53"/>
    </location>
</feature>
<gene>
    <name evidence="13" type="ORF">G5714_017527</name>
</gene>
<dbReference type="Gene3D" id="3.30.200.20">
    <property type="entry name" value="Phosphorylase Kinase, domain 1"/>
    <property type="match status" value="1"/>
</dbReference>
<dbReference type="CDD" id="cd06654">
    <property type="entry name" value="STKc_PAK1"/>
    <property type="match status" value="1"/>
</dbReference>
<evidence type="ECO:0000256" key="1">
    <source>
        <dbReference type="ARBA" id="ARBA00004496"/>
    </source>
</evidence>
<feature type="domain" description="Protein kinase" evidence="11">
    <location>
        <begin position="289"/>
        <end position="540"/>
    </location>
</feature>
<dbReference type="SMART" id="SM00285">
    <property type="entry name" value="PBD"/>
    <property type="match status" value="1"/>
</dbReference>
<dbReference type="PANTHER" id="PTHR45832">
    <property type="entry name" value="SERINE/THREONINE-PROTEIN KINASE SAMKA-RELATED-RELATED"/>
    <property type="match status" value="1"/>
</dbReference>
<evidence type="ECO:0000259" key="11">
    <source>
        <dbReference type="PROSITE" id="PS50011"/>
    </source>
</evidence>
<feature type="region of interest" description="Disordered" evidence="10">
    <location>
        <begin position="1"/>
        <end position="72"/>
    </location>
</feature>
<keyword evidence="5" id="KW-0808">Transferase</keyword>
<accession>A0A7J6C3B2</accession>
<dbReference type="InterPro" id="IPR017441">
    <property type="entry name" value="Protein_kinase_ATP_BS"/>
</dbReference>
<dbReference type="SUPFAM" id="SSF56112">
    <property type="entry name" value="Protein kinase-like (PK-like)"/>
    <property type="match status" value="1"/>
</dbReference>
<dbReference type="PROSITE" id="PS00108">
    <property type="entry name" value="PROTEIN_KINASE_ST"/>
    <property type="match status" value="1"/>
</dbReference>
<dbReference type="Gene3D" id="3.90.810.10">
    <property type="entry name" value="CRIB domain"/>
    <property type="match status" value="1"/>
</dbReference>
<evidence type="ECO:0000256" key="8">
    <source>
        <dbReference type="ARBA" id="ARBA00022840"/>
    </source>
</evidence>
<evidence type="ECO:0000256" key="5">
    <source>
        <dbReference type="ARBA" id="ARBA00022679"/>
    </source>
</evidence>
<evidence type="ECO:0000313" key="13">
    <source>
        <dbReference type="EMBL" id="KAF4101095.1"/>
    </source>
</evidence>
<protein>
    <recommendedName>
        <fullName evidence="2">non-specific serine/threonine protein kinase</fullName>
        <ecNumber evidence="2">2.7.11.1</ecNumber>
    </recommendedName>
</protein>
<feature type="compositionally biased region" description="Polar residues" evidence="10">
    <location>
        <begin position="17"/>
        <end position="28"/>
    </location>
</feature>
<dbReference type="InterPro" id="IPR051931">
    <property type="entry name" value="PAK3-like"/>
</dbReference>
<sequence length="564" mass="61954">MSDNGEVEDKPPAPPMRNTSTMIGSSGKDSGPLNHGSKPLPPNPEDKRRKEGFIRSILTGGGDKTNKKKERPEISLPSDFEHTIHVGFDAVTGEFTGMPEQWARLLQTSNITKLEQKKNPQAVLDVLKFYDSKETTNSQKYMSFTDKGADNFSSSNAVNTKTVSETPAVATVSEDEDEDEATPPPIIAPRPEHTKSIYTRSVIDPLPPPLSTKDAATSPITNAAADGGSPTPTPSTTSATASTTNTNSNTPPPSTPQNTDKTRKKKMTDEEILEKLRSIVSVGDPKKKYTRFEKIGQGASGTVYTAIDIATGQEVAIKQMNLQQQPKKELIINEILVMRENKNPNIVNYLDSYLVGDELWVVMEYLAGGSLTDVVTETCMDEAQIAAVCRECLQALEFLHSNQVIHRDIKSDNILLGMDGSVKLTDFGFCAQITPEQSKRSTMVGTPYWMAPEVVTRKAYGPKVDIWSLGIMAIEMIEGEPPYLNENPLRALYLIATNGTPELQNPEKLSSVFRDFLNRCLEMDVEKRGSAKELLQHQFLKVAKPLSSLTPLIIAAKEAAKNNR</sequence>
<dbReference type="AlphaFoldDB" id="A0A7J6C3B2"/>
<feature type="domain" description="CRIB" evidence="12">
    <location>
        <begin position="74"/>
        <end position="87"/>
    </location>
</feature>
<name>A0A7J6C3B2_9TELE</name>
<dbReference type="SMART" id="SM00220">
    <property type="entry name" value="S_TKc"/>
    <property type="match status" value="1"/>
</dbReference>
<evidence type="ECO:0000256" key="9">
    <source>
        <dbReference type="PROSITE-ProRule" id="PRU10141"/>
    </source>
</evidence>
<keyword evidence="7" id="KW-0418">Kinase</keyword>
<dbReference type="GO" id="GO:0005737">
    <property type="term" value="C:cytoplasm"/>
    <property type="evidence" value="ECO:0007669"/>
    <property type="project" value="UniProtKB-SubCell"/>
</dbReference>
<evidence type="ECO:0000256" key="7">
    <source>
        <dbReference type="ARBA" id="ARBA00022777"/>
    </source>
</evidence>
<evidence type="ECO:0000256" key="4">
    <source>
        <dbReference type="ARBA" id="ARBA00022527"/>
    </source>
</evidence>
<dbReference type="InterPro" id="IPR008271">
    <property type="entry name" value="Ser/Thr_kinase_AS"/>
</dbReference>
<keyword evidence="3" id="KW-0963">Cytoplasm</keyword>
<dbReference type="InterPro" id="IPR036936">
    <property type="entry name" value="CRIB_dom_sf"/>
</dbReference>
<dbReference type="GO" id="GO:0005524">
    <property type="term" value="F:ATP binding"/>
    <property type="evidence" value="ECO:0007669"/>
    <property type="project" value="UniProtKB-UniRule"/>
</dbReference>
<feature type="binding site" evidence="9">
    <location>
        <position position="318"/>
    </location>
    <ligand>
        <name>ATP</name>
        <dbReference type="ChEBI" id="CHEBI:30616"/>
    </ligand>
</feature>
<dbReference type="PANTHER" id="PTHR45832:SF10">
    <property type="entry name" value="NON-SPECIFIC SERINE_THREONINE PROTEIN KINASE"/>
    <property type="match status" value="1"/>
</dbReference>
<dbReference type="Proteomes" id="UP000579812">
    <property type="component" value="Unassembled WGS sequence"/>
</dbReference>
<keyword evidence="4" id="KW-0723">Serine/threonine-protein kinase</keyword>
<dbReference type="Pfam" id="PF00786">
    <property type="entry name" value="PBD"/>
    <property type="match status" value="1"/>
</dbReference>
<dbReference type="CDD" id="cd01093">
    <property type="entry name" value="CRIB_PAK_like"/>
    <property type="match status" value="1"/>
</dbReference>
<dbReference type="EMBL" id="JAAMOB010000018">
    <property type="protein sequence ID" value="KAF4101095.1"/>
    <property type="molecule type" value="Genomic_DNA"/>
</dbReference>
<dbReference type="FunFam" id="3.30.200.20:FF:000069">
    <property type="entry name" value="Non-specific serine/threonine protein kinase"/>
    <property type="match status" value="1"/>
</dbReference>
<dbReference type="InterPro" id="IPR000095">
    <property type="entry name" value="CRIB_dom"/>
</dbReference>
<dbReference type="FunFam" id="1.10.510.10:FF:000011">
    <property type="entry name" value="Non-specific serine/threonine protein kinase"/>
    <property type="match status" value="1"/>
</dbReference>
<keyword evidence="8 9" id="KW-0067">ATP-binding</keyword>
<comment type="caution">
    <text evidence="13">The sequence shown here is derived from an EMBL/GenBank/DDBJ whole genome shotgun (WGS) entry which is preliminary data.</text>
</comment>
<organism evidence="13 14">
    <name type="scientific">Onychostoma macrolepis</name>
    <dbReference type="NCBI Taxonomy" id="369639"/>
    <lineage>
        <taxon>Eukaryota</taxon>
        <taxon>Metazoa</taxon>
        <taxon>Chordata</taxon>
        <taxon>Craniata</taxon>
        <taxon>Vertebrata</taxon>
        <taxon>Euteleostomi</taxon>
        <taxon>Actinopterygii</taxon>
        <taxon>Neopterygii</taxon>
        <taxon>Teleostei</taxon>
        <taxon>Ostariophysi</taxon>
        <taxon>Cypriniformes</taxon>
        <taxon>Cyprinidae</taxon>
        <taxon>Acrossocheilinae</taxon>
        <taxon>Onychostoma</taxon>
    </lineage>
</organism>
<evidence type="ECO:0000256" key="3">
    <source>
        <dbReference type="ARBA" id="ARBA00022490"/>
    </source>
</evidence>
<dbReference type="Pfam" id="PF00069">
    <property type="entry name" value="Pkinase"/>
    <property type="match status" value="1"/>
</dbReference>
<evidence type="ECO:0000256" key="10">
    <source>
        <dbReference type="SAM" id="MobiDB-lite"/>
    </source>
</evidence>
<feature type="compositionally biased region" description="Low complexity" evidence="10">
    <location>
        <begin position="234"/>
        <end position="249"/>
    </location>
</feature>
<dbReference type="PROSITE" id="PS00107">
    <property type="entry name" value="PROTEIN_KINASE_ATP"/>
    <property type="match status" value="1"/>
</dbReference>
<comment type="subcellular location">
    <subcellularLocation>
        <location evidence="1">Cytoplasm</location>
    </subcellularLocation>
</comment>
<dbReference type="PROSITE" id="PS50108">
    <property type="entry name" value="CRIB"/>
    <property type="match status" value="1"/>
</dbReference>
<dbReference type="InterPro" id="IPR033923">
    <property type="entry name" value="PAK_BD"/>
</dbReference>
<dbReference type="PROSITE" id="PS50011">
    <property type="entry name" value="PROTEIN_KINASE_DOM"/>
    <property type="match status" value="1"/>
</dbReference>
<dbReference type="Gene3D" id="1.10.510.10">
    <property type="entry name" value="Transferase(Phosphotransferase) domain 1"/>
    <property type="match status" value="1"/>
</dbReference>
<keyword evidence="14" id="KW-1185">Reference proteome</keyword>
<dbReference type="OrthoDB" id="2914378at2759"/>
<reference evidence="13 14" key="1">
    <citation type="submission" date="2020-04" db="EMBL/GenBank/DDBJ databases">
        <title>Chromosome-level genome assembly of a cyprinid fish Onychostoma macrolepis by integration of Nanopore Sequencing, Bionano and Hi-C technology.</title>
        <authorList>
            <person name="Wang D."/>
        </authorList>
    </citation>
    <scope>NUCLEOTIDE SEQUENCE [LARGE SCALE GENOMIC DNA]</scope>
    <source>
        <strain evidence="13">SWU-2019</strain>
        <tissue evidence="13">Muscle</tissue>
    </source>
</reference>
<dbReference type="InterPro" id="IPR000719">
    <property type="entry name" value="Prot_kinase_dom"/>
</dbReference>
<dbReference type="GO" id="GO:0004674">
    <property type="term" value="F:protein serine/threonine kinase activity"/>
    <property type="evidence" value="ECO:0007669"/>
    <property type="project" value="UniProtKB-KW"/>
</dbReference>
<evidence type="ECO:0000256" key="2">
    <source>
        <dbReference type="ARBA" id="ARBA00012513"/>
    </source>
</evidence>
<evidence type="ECO:0000313" key="14">
    <source>
        <dbReference type="Proteomes" id="UP000579812"/>
    </source>
</evidence>
<evidence type="ECO:0000256" key="6">
    <source>
        <dbReference type="ARBA" id="ARBA00022741"/>
    </source>
</evidence>
<proteinExistence type="predicted"/>
<dbReference type="InterPro" id="IPR011009">
    <property type="entry name" value="Kinase-like_dom_sf"/>
</dbReference>
<feature type="region of interest" description="Disordered" evidence="10">
    <location>
        <begin position="159"/>
        <end position="270"/>
    </location>
</feature>
<dbReference type="FunFam" id="3.90.810.10:FF:000001">
    <property type="entry name" value="Non-specific serine/threonine protein kinase"/>
    <property type="match status" value="1"/>
</dbReference>
<keyword evidence="6 9" id="KW-0547">Nucleotide-binding</keyword>